<keyword evidence="2" id="KW-0472">Membrane</keyword>
<feature type="compositionally biased region" description="Basic and acidic residues" evidence="1">
    <location>
        <begin position="114"/>
        <end position="124"/>
    </location>
</feature>
<feature type="transmembrane region" description="Helical" evidence="2">
    <location>
        <begin position="7"/>
        <end position="26"/>
    </location>
</feature>
<accession>A0A934WZ63</accession>
<feature type="transmembrane region" description="Helical" evidence="2">
    <location>
        <begin position="42"/>
        <end position="60"/>
    </location>
</feature>
<proteinExistence type="predicted"/>
<organism evidence="3 4">
    <name type="scientific">Marivirga aurantiaca</name>
    <dbReference type="NCBI Taxonomy" id="2802615"/>
    <lineage>
        <taxon>Bacteria</taxon>
        <taxon>Pseudomonadati</taxon>
        <taxon>Bacteroidota</taxon>
        <taxon>Cytophagia</taxon>
        <taxon>Cytophagales</taxon>
        <taxon>Marivirgaceae</taxon>
        <taxon>Marivirga</taxon>
    </lineage>
</organism>
<name>A0A934WZ63_9BACT</name>
<keyword evidence="2" id="KW-0812">Transmembrane</keyword>
<comment type="caution">
    <text evidence="3">The sequence shown here is derived from an EMBL/GenBank/DDBJ whole genome shotgun (WGS) entry which is preliminary data.</text>
</comment>
<dbReference type="Proteomes" id="UP000611723">
    <property type="component" value="Unassembled WGS sequence"/>
</dbReference>
<dbReference type="EMBL" id="JAEQBW010000004">
    <property type="protein sequence ID" value="MBK6265699.1"/>
    <property type="molecule type" value="Genomic_DNA"/>
</dbReference>
<evidence type="ECO:0008006" key="5">
    <source>
        <dbReference type="Google" id="ProtNLM"/>
    </source>
</evidence>
<feature type="region of interest" description="Disordered" evidence="1">
    <location>
        <begin position="90"/>
        <end position="124"/>
    </location>
</feature>
<gene>
    <name evidence="3" type="ORF">JKA74_11685</name>
</gene>
<keyword evidence="4" id="KW-1185">Reference proteome</keyword>
<keyword evidence="2" id="KW-1133">Transmembrane helix</keyword>
<evidence type="ECO:0000313" key="4">
    <source>
        <dbReference type="Proteomes" id="UP000611723"/>
    </source>
</evidence>
<evidence type="ECO:0000256" key="2">
    <source>
        <dbReference type="SAM" id="Phobius"/>
    </source>
</evidence>
<reference evidence="3" key="1">
    <citation type="submission" date="2021-01" db="EMBL/GenBank/DDBJ databases">
        <title>Marivirga aurantiaca sp. nov., isolated from intertidal surface sediments.</title>
        <authorList>
            <person name="Zhang M."/>
        </authorList>
    </citation>
    <scope>NUCLEOTIDE SEQUENCE</scope>
    <source>
        <strain evidence="3">S37H4</strain>
    </source>
</reference>
<dbReference type="RefSeq" id="WP_201431373.1">
    <property type="nucleotide sequence ID" value="NZ_JAEQBW010000004.1"/>
</dbReference>
<evidence type="ECO:0000313" key="3">
    <source>
        <dbReference type="EMBL" id="MBK6265699.1"/>
    </source>
</evidence>
<dbReference type="AlphaFoldDB" id="A0A934WZ63"/>
<evidence type="ECO:0000256" key="1">
    <source>
        <dbReference type="SAM" id="MobiDB-lite"/>
    </source>
</evidence>
<sequence length="124" mass="14281">MKTFKIIVYSALLIFHLTAIIIISVGKNDLNFLLNLFKNMDLMMYSAYLGLILFLILLIFEWQQQKHLKKVYDNHSKEINQLKAKLYDKKETETPSVTPKNTAAAENLPASETSKSEDNKNNKS</sequence>
<protein>
    <recommendedName>
        <fullName evidence="5">Lipopolysaccharide assembly protein A domain-containing protein</fullName>
    </recommendedName>
</protein>